<evidence type="ECO:0000259" key="1">
    <source>
        <dbReference type="Pfam" id="PF20114"/>
    </source>
</evidence>
<dbReference type="PaxDb" id="880073-Calab_2048"/>
<keyword evidence="4" id="KW-1185">Reference proteome</keyword>
<dbReference type="Proteomes" id="UP000183868">
    <property type="component" value="Chromosome"/>
</dbReference>
<accession>H1XUW1</accession>
<dbReference type="Proteomes" id="UP000004671">
    <property type="component" value="Chromosome"/>
</dbReference>
<evidence type="ECO:0000313" key="2">
    <source>
        <dbReference type="EMBL" id="APF17565.1"/>
    </source>
</evidence>
<evidence type="ECO:0000313" key="5">
    <source>
        <dbReference type="Proteomes" id="UP000183868"/>
    </source>
</evidence>
<dbReference type="KEGG" id="caby:Cabys_814"/>
<dbReference type="RefSeq" id="WP_006928827.1">
    <property type="nucleotide sequence ID" value="NZ_CM001402.1"/>
</dbReference>
<proteinExistence type="predicted"/>
<dbReference type="OrthoDB" id="1121317at2"/>
<protein>
    <recommendedName>
        <fullName evidence="1">DUF6504 domain-containing protein</fullName>
    </recommendedName>
</protein>
<sequence>MKEKKMIFAIVEVVTYDGGKKAERPLRFVYEGKTYLVAQVIDRWYEGHPVAGRPNYNYFKVLTTDGEIYILRYNQRYEVWSMLIKG</sequence>
<evidence type="ECO:0000313" key="4">
    <source>
        <dbReference type="Proteomes" id="UP000004671"/>
    </source>
</evidence>
<dbReference type="eggNOG" id="ENOG5033AFB">
    <property type="taxonomic scope" value="Bacteria"/>
</dbReference>
<dbReference type="Pfam" id="PF20114">
    <property type="entry name" value="DUF6504"/>
    <property type="match status" value="1"/>
</dbReference>
<gene>
    <name evidence="2" type="ORF">Cabys_814</name>
    <name evidence="3" type="ORF">Calab_2048</name>
</gene>
<reference evidence="2 5" key="2">
    <citation type="submission" date="2016-11" db="EMBL/GenBank/DDBJ databases">
        <title>Genomic analysis of Caldithrix abyssi and proposal of a novel bacterial phylum Caldithrichaeota.</title>
        <authorList>
            <person name="Kublanov I."/>
            <person name="Sigalova O."/>
            <person name="Gavrilov S."/>
            <person name="Lebedinsky A."/>
            <person name="Ivanova N."/>
            <person name="Daum C."/>
            <person name="Reddy T."/>
            <person name="Klenk H.P."/>
            <person name="Goker M."/>
            <person name="Reva O."/>
            <person name="Miroshnichenko M."/>
            <person name="Kyprides N."/>
            <person name="Woyke T."/>
            <person name="Gelfand M."/>
        </authorList>
    </citation>
    <scope>NUCLEOTIDE SEQUENCE [LARGE SCALE GENOMIC DNA]</scope>
    <source>
        <strain evidence="2 5">LF13</strain>
    </source>
</reference>
<dbReference type="InterPro" id="IPR045443">
    <property type="entry name" value="DUF6504"/>
</dbReference>
<feature type="domain" description="DUF6504" evidence="1">
    <location>
        <begin position="19"/>
        <end position="76"/>
    </location>
</feature>
<dbReference type="AlphaFoldDB" id="H1XUW1"/>
<evidence type="ECO:0000313" key="3">
    <source>
        <dbReference type="EMBL" id="EHO41660.1"/>
    </source>
</evidence>
<dbReference type="EMBL" id="CM001402">
    <property type="protein sequence ID" value="EHO41660.1"/>
    <property type="molecule type" value="Genomic_DNA"/>
</dbReference>
<dbReference type="EMBL" id="CP018099">
    <property type="protein sequence ID" value="APF17565.1"/>
    <property type="molecule type" value="Genomic_DNA"/>
</dbReference>
<organism evidence="3 4">
    <name type="scientific">Caldithrix abyssi DSM 13497</name>
    <dbReference type="NCBI Taxonomy" id="880073"/>
    <lineage>
        <taxon>Bacteria</taxon>
        <taxon>Pseudomonadati</taxon>
        <taxon>Calditrichota</taxon>
        <taxon>Calditrichia</taxon>
        <taxon>Calditrichales</taxon>
        <taxon>Calditrichaceae</taxon>
        <taxon>Caldithrix</taxon>
    </lineage>
</organism>
<dbReference type="HOGENOM" id="CLU_180132_0_0_0"/>
<name>H1XUW1_CALAY</name>
<dbReference type="STRING" id="880073.Cabys_814"/>
<reference evidence="3 4" key="1">
    <citation type="submission" date="2011-09" db="EMBL/GenBank/DDBJ databases">
        <title>The permanent draft genome of Caldithrix abyssi DSM 13497.</title>
        <authorList>
            <consortium name="US DOE Joint Genome Institute (JGI-PGF)"/>
            <person name="Lucas S."/>
            <person name="Han J."/>
            <person name="Lapidus A."/>
            <person name="Bruce D."/>
            <person name="Goodwin L."/>
            <person name="Pitluck S."/>
            <person name="Peters L."/>
            <person name="Kyrpides N."/>
            <person name="Mavromatis K."/>
            <person name="Ivanova N."/>
            <person name="Mikhailova N."/>
            <person name="Chertkov O."/>
            <person name="Detter J.C."/>
            <person name="Tapia R."/>
            <person name="Han C."/>
            <person name="Land M."/>
            <person name="Hauser L."/>
            <person name="Markowitz V."/>
            <person name="Cheng J.-F."/>
            <person name="Hugenholtz P."/>
            <person name="Woyke T."/>
            <person name="Wu D."/>
            <person name="Spring S."/>
            <person name="Brambilla E."/>
            <person name="Klenk H.-P."/>
            <person name="Eisen J.A."/>
        </authorList>
    </citation>
    <scope>NUCLEOTIDE SEQUENCE [LARGE SCALE GENOMIC DNA]</scope>
    <source>
        <strain evidence="3 4">DSM 13497</strain>
    </source>
</reference>